<sequence length="258" mass="27072">MTDKPTPSSLPEQLAAQAGMPTGSSDNSLRPDPAGHGDPRPAPGEAAGDFTLRPDPRGLHDPLPPGAATRPIDATASVKDGAQAAGDRAADLAGQARQTVSELADDIGNRLGSAADQARARAASAYDEAKERAGALHKRNLRALDDITAQGIDGLQRGRSTVERFVDDNPLLVGVVGVAAGLLLGALLPRTRQEDRNIGPWADEVRDQGLRYAREVTNMGREFVQTALDPDNLNAAVRKATDSDGHTPPANERTAHNL</sequence>
<gene>
    <name evidence="2" type="ORF">SAMN05192568_101775</name>
</gene>
<feature type="region of interest" description="Disordered" evidence="1">
    <location>
        <begin position="239"/>
        <end position="258"/>
    </location>
</feature>
<dbReference type="RefSeq" id="WP_092042590.1">
    <property type="nucleotide sequence ID" value="NZ_FOTK01000017.1"/>
</dbReference>
<dbReference type="OrthoDB" id="7990428at2"/>
<dbReference type="Proteomes" id="UP000199048">
    <property type="component" value="Unassembled WGS sequence"/>
</dbReference>
<evidence type="ECO:0000313" key="3">
    <source>
        <dbReference type="Proteomes" id="UP000199048"/>
    </source>
</evidence>
<organism evidence="2 3">
    <name type="scientific">Methylobacterium pseudosasicola</name>
    <dbReference type="NCBI Taxonomy" id="582667"/>
    <lineage>
        <taxon>Bacteria</taxon>
        <taxon>Pseudomonadati</taxon>
        <taxon>Pseudomonadota</taxon>
        <taxon>Alphaproteobacteria</taxon>
        <taxon>Hyphomicrobiales</taxon>
        <taxon>Methylobacteriaceae</taxon>
        <taxon>Methylobacterium</taxon>
    </lineage>
</organism>
<dbReference type="STRING" id="582667.SAMN05192568_101775"/>
<keyword evidence="3" id="KW-1185">Reference proteome</keyword>
<reference evidence="3" key="1">
    <citation type="submission" date="2016-10" db="EMBL/GenBank/DDBJ databases">
        <authorList>
            <person name="Varghese N."/>
            <person name="Submissions S."/>
        </authorList>
    </citation>
    <scope>NUCLEOTIDE SEQUENCE [LARGE SCALE GENOMIC DNA]</scope>
    <source>
        <strain evidence="3">BL36</strain>
    </source>
</reference>
<feature type="region of interest" description="Disordered" evidence="1">
    <location>
        <begin position="1"/>
        <end position="74"/>
    </location>
</feature>
<evidence type="ECO:0000313" key="2">
    <source>
        <dbReference type="EMBL" id="SFM04382.1"/>
    </source>
</evidence>
<proteinExistence type="predicted"/>
<dbReference type="EMBL" id="FOTK01000017">
    <property type="protein sequence ID" value="SFM04382.1"/>
    <property type="molecule type" value="Genomic_DNA"/>
</dbReference>
<dbReference type="AlphaFoldDB" id="A0A1I4MLT5"/>
<name>A0A1I4MLT5_9HYPH</name>
<accession>A0A1I4MLT5</accession>
<evidence type="ECO:0000256" key="1">
    <source>
        <dbReference type="SAM" id="MobiDB-lite"/>
    </source>
</evidence>
<feature type="compositionally biased region" description="Polar residues" evidence="1">
    <location>
        <begin position="1"/>
        <end position="11"/>
    </location>
</feature>
<protein>
    <submittedName>
        <fullName evidence="2">Membrane-anchored ribosome-binding protein, inhibits growth in stationary phase, ElaB/YqjD/DUF883 family</fullName>
    </submittedName>
</protein>